<dbReference type="EMBL" id="CM047580">
    <property type="protein sequence ID" value="KAI9922875.1"/>
    <property type="molecule type" value="Genomic_DNA"/>
</dbReference>
<keyword evidence="2" id="KW-1185">Reference proteome</keyword>
<proteinExistence type="predicted"/>
<reference evidence="1 2" key="1">
    <citation type="journal article" date="2022" name="bioRxiv">
        <title>The genome of the oomycete Peronosclerospora sorghi, a cosmopolitan pathogen of maize and sorghum, is inflated with dispersed pseudogenes.</title>
        <authorList>
            <person name="Fletcher K."/>
            <person name="Martin F."/>
            <person name="Isakeit T."/>
            <person name="Cavanaugh K."/>
            <person name="Magill C."/>
            <person name="Michelmore R."/>
        </authorList>
    </citation>
    <scope>NUCLEOTIDE SEQUENCE [LARGE SCALE GENOMIC DNA]</scope>
    <source>
        <strain evidence="1">P6</strain>
    </source>
</reference>
<evidence type="ECO:0000313" key="2">
    <source>
        <dbReference type="Proteomes" id="UP001163321"/>
    </source>
</evidence>
<comment type="caution">
    <text evidence="1">The sequence shown here is derived from an EMBL/GenBank/DDBJ whole genome shotgun (WGS) entry which is preliminary data.</text>
</comment>
<sequence length="239" mass="26584">MICLRLYQSKQTVKSAENSFGSTESRPSESVAEDVPVATRMPNNDAAISDDRELIPHAKHDALNSEQDCEDGIMNEKKWQAQFNTVKSEYSVLHGAMIVGDNLHVLVEEKYNALLREHDTILVEKATAVKELSACKANIAQLTQQLETSRSKQPESTTQACVSSEKDKEAQEKRIKMLEVRFGVSSSFSIWSEPSCSQDNLAQLNGYADQLEIVIARCPSCTVKLQNESTQDSLTNRGE</sequence>
<name>A0ACC0WW05_9STRA</name>
<gene>
    <name evidence="1" type="ORF">PsorP6_000839</name>
</gene>
<accession>A0ACC0WW05</accession>
<evidence type="ECO:0000313" key="1">
    <source>
        <dbReference type="EMBL" id="KAI9922875.1"/>
    </source>
</evidence>
<organism evidence="1 2">
    <name type="scientific">Peronosclerospora sorghi</name>
    <dbReference type="NCBI Taxonomy" id="230839"/>
    <lineage>
        <taxon>Eukaryota</taxon>
        <taxon>Sar</taxon>
        <taxon>Stramenopiles</taxon>
        <taxon>Oomycota</taxon>
        <taxon>Peronosporomycetes</taxon>
        <taxon>Peronosporales</taxon>
        <taxon>Peronosporaceae</taxon>
        <taxon>Peronosclerospora</taxon>
    </lineage>
</organism>
<protein>
    <submittedName>
        <fullName evidence="1">Uncharacterized protein</fullName>
    </submittedName>
</protein>
<dbReference type="Proteomes" id="UP001163321">
    <property type="component" value="Chromosome 1"/>
</dbReference>